<reference evidence="2 3" key="1">
    <citation type="journal article" date="2019" name="Int. J. Syst. Evol. Microbiol.">
        <title>The Global Catalogue of Microorganisms (GCM) 10K type strain sequencing project: providing services to taxonomists for standard genome sequencing and annotation.</title>
        <authorList>
            <consortium name="The Broad Institute Genomics Platform"/>
            <consortium name="The Broad Institute Genome Sequencing Center for Infectious Disease"/>
            <person name="Wu L."/>
            <person name="Ma J."/>
        </authorList>
    </citation>
    <scope>NUCLEOTIDE SEQUENCE [LARGE SCALE GENOMIC DNA]</scope>
    <source>
        <strain evidence="2 3">JCM 19585</strain>
    </source>
</reference>
<dbReference type="RefSeq" id="WP_188884228.1">
    <property type="nucleotide sequence ID" value="NZ_BMPF01000005.1"/>
</dbReference>
<dbReference type="AlphaFoldDB" id="A0A830FD91"/>
<keyword evidence="1" id="KW-1133">Transmembrane helix</keyword>
<sequence>MIRAVSEWLVVAVVLVAATLAINTLFPRIRGHLAMGVAAALVALSWYAVRRYCGDVDGA</sequence>
<proteinExistence type="predicted"/>
<evidence type="ECO:0000313" key="3">
    <source>
        <dbReference type="Proteomes" id="UP000628840"/>
    </source>
</evidence>
<gene>
    <name evidence="2" type="ORF">GCM10009037_27220</name>
</gene>
<accession>A0A830FD91</accession>
<keyword evidence="3" id="KW-1185">Reference proteome</keyword>
<evidence type="ECO:0000256" key="1">
    <source>
        <dbReference type="SAM" id="Phobius"/>
    </source>
</evidence>
<evidence type="ECO:0000313" key="2">
    <source>
        <dbReference type="EMBL" id="GGL42249.1"/>
    </source>
</evidence>
<keyword evidence="1" id="KW-0812">Transmembrane</keyword>
<dbReference type="Proteomes" id="UP000628840">
    <property type="component" value="Unassembled WGS sequence"/>
</dbReference>
<comment type="caution">
    <text evidence="2">The sequence shown here is derived from an EMBL/GenBank/DDBJ whole genome shotgun (WGS) entry which is preliminary data.</text>
</comment>
<protein>
    <submittedName>
        <fullName evidence="2">Uncharacterized protein</fullName>
    </submittedName>
</protein>
<name>A0A830FD91_9EURY</name>
<dbReference type="EMBL" id="BMPF01000005">
    <property type="protein sequence ID" value="GGL42249.1"/>
    <property type="molecule type" value="Genomic_DNA"/>
</dbReference>
<organism evidence="2 3">
    <name type="scientific">Halarchaeum grantii</name>
    <dbReference type="NCBI Taxonomy" id="1193105"/>
    <lineage>
        <taxon>Archaea</taxon>
        <taxon>Methanobacteriati</taxon>
        <taxon>Methanobacteriota</taxon>
        <taxon>Stenosarchaea group</taxon>
        <taxon>Halobacteria</taxon>
        <taxon>Halobacteriales</taxon>
        <taxon>Halobacteriaceae</taxon>
    </lineage>
</organism>
<feature type="transmembrane region" description="Helical" evidence="1">
    <location>
        <begin position="33"/>
        <end position="49"/>
    </location>
</feature>
<keyword evidence="1" id="KW-0472">Membrane</keyword>
<feature type="transmembrane region" description="Helical" evidence="1">
    <location>
        <begin position="6"/>
        <end position="26"/>
    </location>
</feature>